<keyword evidence="3" id="KW-1185">Reference proteome</keyword>
<comment type="caution">
    <text evidence="2">The sequence shown here is derived from an EMBL/GenBank/DDBJ whole genome shotgun (WGS) entry which is preliminary data.</text>
</comment>
<proteinExistence type="predicted"/>
<dbReference type="Pfam" id="PF07876">
    <property type="entry name" value="Dabb"/>
    <property type="match status" value="1"/>
</dbReference>
<dbReference type="RefSeq" id="WP_345382118.1">
    <property type="nucleotide sequence ID" value="NZ_BAABIC010000013.1"/>
</dbReference>
<protein>
    <recommendedName>
        <fullName evidence="1">Stress-response A/B barrel domain-containing protein</fullName>
    </recommendedName>
</protein>
<dbReference type="SMART" id="SM00886">
    <property type="entry name" value="Dabb"/>
    <property type="match status" value="1"/>
</dbReference>
<name>A0ABP8X049_9PSEU</name>
<dbReference type="Proteomes" id="UP001500325">
    <property type="component" value="Unassembled WGS sequence"/>
</dbReference>
<evidence type="ECO:0000313" key="3">
    <source>
        <dbReference type="Proteomes" id="UP001500325"/>
    </source>
</evidence>
<sequence length="103" mass="11734">MIRNVVLGRIREGVGTAEIEAGLQELRDLRVPGVEFELRAGRDLGLREGDADFVITVDLADEAAYRRYDEDTEHNRIRREVFGPLCSSLERVQFMLPDEDTTL</sequence>
<dbReference type="InterPro" id="IPR013097">
    <property type="entry name" value="Dabb"/>
</dbReference>
<dbReference type="EMBL" id="BAABIC010000013">
    <property type="protein sequence ID" value="GAA4697584.1"/>
    <property type="molecule type" value="Genomic_DNA"/>
</dbReference>
<reference evidence="3" key="1">
    <citation type="journal article" date="2019" name="Int. J. Syst. Evol. Microbiol.">
        <title>The Global Catalogue of Microorganisms (GCM) 10K type strain sequencing project: providing services to taxonomists for standard genome sequencing and annotation.</title>
        <authorList>
            <consortium name="The Broad Institute Genomics Platform"/>
            <consortium name="The Broad Institute Genome Sequencing Center for Infectious Disease"/>
            <person name="Wu L."/>
            <person name="Ma J."/>
        </authorList>
    </citation>
    <scope>NUCLEOTIDE SEQUENCE [LARGE SCALE GENOMIC DNA]</scope>
    <source>
        <strain evidence="3">JCM 18055</strain>
    </source>
</reference>
<feature type="domain" description="Stress-response A/B barrel" evidence="1">
    <location>
        <begin position="2"/>
        <end position="94"/>
    </location>
</feature>
<organism evidence="2 3">
    <name type="scientific">Pseudonocardia yuanmonensis</name>
    <dbReference type="NCBI Taxonomy" id="1095914"/>
    <lineage>
        <taxon>Bacteria</taxon>
        <taxon>Bacillati</taxon>
        <taxon>Actinomycetota</taxon>
        <taxon>Actinomycetes</taxon>
        <taxon>Pseudonocardiales</taxon>
        <taxon>Pseudonocardiaceae</taxon>
        <taxon>Pseudonocardia</taxon>
    </lineage>
</organism>
<evidence type="ECO:0000313" key="2">
    <source>
        <dbReference type="EMBL" id="GAA4697584.1"/>
    </source>
</evidence>
<accession>A0ABP8X049</accession>
<dbReference type="Gene3D" id="3.30.70.100">
    <property type="match status" value="1"/>
</dbReference>
<dbReference type="SUPFAM" id="SSF54909">
    <property type="entry name" value="Dimeric alpha+beta barrel"/>
    <property type="match status" value="1"/>
</dbReference>
<gene>
    <name evidence="2" type="ORF">GCM10023215_39800</name>
</gene>
<dbReference type="PROSITE" id="PS51502">
    <property type="entry name" value="S_R_A_B_BARREL"/>
    <property type="match status" value="1"/>
</dbReference>
<dbReference type="InterPro" id="IPR011008">
    <property type="entry name" value="Dimeric_a/b-barrel"/>
</dbReference>
<evidence type="ECO:0000259" key="1">
    <source>
        <dbReference type="PROSITE" id="PS51502"/>
    </source>
</evidence>